<dbReference type="AlphaFoldDB" id="A0A6J4N1Z0"/>
<dbReference type="EMBL" id="CADCUK010000115">
    <property type="protein sequence ID" value="CAA9375454.1"/>
    <property type="molecule type" value="Genomic_DNA"/>
</dbReference>
<accession>A0A6J4N1Z0</accession>
<feature type="non-terminal residue" evidence="2">
    <location>
        <position position="30"/>
    </location>
</feature>
<gene>
    <name evidence="2" type="ORF">AVDCRST_MAG47-1700</name>
</gene>
<sequence>QRVRGRGLRHPHRPALLHQLDQPDARADEL</sequence>
<feature type="compositionally biased region" description="Basic and acidic residues" evidence="1">
    <location>
        <begin position="21"/>
        <end position="30"/>
    </location>
</feature>
<evidence type="ECO:0000256" key="1">
    <source>
        <dbReference type="SAM" id="MobiDB-lite"/>
    </source>
</evidence>
<feature type="region of interest" description="Disordered" evidence="1">
    <location>
        <begin position="1"/>
        <end position="30"/>
    </location>
</feature>
<protein>
    <submittedName>
        <fullName evidence="2">Peptide-methionine (R)-S-oxide reductase MsrB</fullName>
        <ecNumber evidence="2">1.8.4.12</ecNumber>
    </submittedName>
</protein>
<dbReference type="EC" id="1.8.4.12" evidence="2"/>
<dbReference type="GO" id="GO:0033743">
    <property type="term" value="F:peptide-methionine (R)-S-oxide reductase activity"/>
    <property type="evidence" value="ECO:0007669"/>
    <property type="project" value="UniProtKB-EC"/>
</dbReference>
<organism evidence="2">
    <name type="scientific">uncultured Nocardioidaceae bacterium</name>
    <dbReference type="NCBI Taxonomy" id="253824"/>
    <lineage>
        <taxon>Bacteria</taxon>
        <taxon>Bacillati</taxon>
        <taxon>Actinomycetota</taxon>
        <taxon>Actinomycetes</taxon>
        <taxon>Propionibacteriales</taxon>
        <taxon>Nocardioidaceae</taxon>
        <taxon>environmental samples</taxon>
    </lineage>
</organism>
<feature type="non-terminal residue" evidence="2">
    <location>
        <position position="1"/>
    </location>
</feature>
<keyword evidence="2" id="KW-0560">Oxidoreductase</keyword>
<reference evidence="2" key="1">
    <citation type="submission" date="2020-02" db="EMBL/GenBank/DDBJ databases">
        <authorList>
            <person name="Meier V. D."/>
        </authorList>
    </citation>
    <scope>NUCLEOTIDE SEQUENCE</scope>
    <source>
        <strain evidence="2">AVDCRST_MAG47</strain>
    </source>
</reference>
<proteinExistence type="predicted"/>
<name>A0A6J4N1Z0_9ACTN</name>
<evidence type="ECO:0000313" key="2">
    <source>
        <dbReference type="EMBL" id="CAA9375454.1"/>
    </source>
</evidence>
<feature type="compositionally biased region" description="Basic residues" evidence="1">
    <location>
        <begin position="1"/>
        <end position="15"/>
    </location>
</feature>